<name>A0A139AN95_GONPJ</name>
<dbReference type="STRING" id="1344416.A0A139AN95"/>
<feature type="compositionally biased region" description="Polar residues" evidence="1">
    <location>
        <begin position="403"/>
        <end position="413"/>
    </location>
</feature>
<evidence type="ECO:0000313" key="3">
    <source>
        <dbReference type="EMBL" id="KXS18220.1"/>
    </source>
</evidence>
<keyword evidence="2" id="KW-1133">Transmembrane helix</keyword>
<organism evidence="3 4">
    <name type="scientific">Gonapodya prolifera (strain JEL478)</name>
    <name type="common">Monoblepharis prolifera</name>
    <dbReference type="NCBI Taxonomy" id="1344416"/>
    <lineage>
        <taxon>Eukaryota</taxon>
        <taxon>Fungi</taxon>
        <taxon>Fungi incertae sedis</taxon>
        <taxon>Chytridiomycota</taxon>
        <taxon>Chytridiomycota incertae sedis</taxon>
        <taxon>Monoblepharidomycetes</taxon>
        <taxon>Monoblepharidales</taxon>
        <taxon>Gonapodyaceae</taxon>
        <taxon>Gonapodya</taxon>
    </lineage>
</organism>
<evidence type="ECO:0000256" key="2">
    <source>
        <dbReference type="SAM" id="Phobius"/>
    </source>
</evidence>
<dbReference type="InterPro" id="IPR003903">
    <property type="entry name" value="UIM_dom"/>
</dbReference>
<gene>
    <name evidence="3" type="ORF">M427DRAFT_224457</name>
</gene>
<feature type="compositionally biased region" description="Pro residues" evidence="1">
    <location>
        <begin position="385"/>
        <end position="400"/>
    </location>
</feature>
<proteinExistence type="predicted"/>
<dbReference type="Proteomes" id="UP000070544">
    <property type="component" value="Unassembled WGS sequence"/>
</dbReference>
<dbReference type="AlphaFoldDB" id="A0A139AN95"/>
<evidence type="ECO:0000256" key="1">
    <source>
        <dbReference type="SAM" id="MobiDB-lite"/>
    </source>
</evidence>
<dbReference type="PROSITE" id="PS50330">
    <property type="entry name" value="UIM"/>
    <property type="match status" value="1"/>
</dbReference>
<feature type="transmembrane region" description="Helical" evidence="2">
    <location>
        <begin position="321"/>
        <end position="345"/>
    </location>
</feature>
<evidence type="ECO:0000313" key="4">
    <source>
        <dbReference type="Proteomes" id="UP000070544"/>
    </source>
</evidence>
<reference evidence="3 4" key="1">
    <citation type="journal article" date="2015" name="Genome Biol. Evol.">
        <title>Phylogenomic analyses indicate that early fungi evolved digesting cell walls of algal ancestors of land plants.</title>
        <authorList>
            <person name="Chang Y."/>
            <person name="Wang S."/>
            <person name="Sekimoto S."/>
            <person name="Aerts A.L."/>
            <person name="Choi C."/>
            <person name="Clum A."/>
            <person name="LaButti K.M."/>
            <person name="Lindquist E.A."/>
            <person name="Yee Ngan C."/>
            <person name="Ohm R.A."/>
            <person name="Salamov A.A."/>
            <person name="Grigoriev I.V."/>
            <person name="Spatafora J.W."/>
            <person name="Berbee M.L."/>
        </authorList>
    </citation>
    <scope>NUCLEOTIDE SEQUENCE [LARGE SCALE GENOMIC DNA]</scope>
    <source>
        <strain evidence="3 4">JEL478</strain>
    </source>
</reference>
<accession>A0A139AN95</accession>
<keyword evidence="2" id="KW-0812">Transmembrane</keyword>
<protein>
    <submittedName>
        <fullName evidence="3">Uncharacterized protein</fullName>
    </submittedName>
</protein>
<dbReference type="EMBL" id="KQ965743">
    <property type="protein sequence ID" value="KXS18220.1"/>
    <property type="molecule type" value="Genomic_DNA"/>
</dbReference>
<keyword evidence="4" id="KW-1185">Reference proteome</keyword>
<feature type="region of interest" description="Disordered" evidence="1">
    <location>
        <begin position="348"/>
        <end position="451"/>
    </location>
</feature>
<dbReference type="OrthoDB" id="73465at2759"/>
<sequence length="463" mass="50180">MSLRSVSERLFKIAILERCLSSLQALFKNANLEQNTGNTITLNSFDIIAQFNADYNFWFNDNTTTIAATQVDFEFIVMHEFIHGCGFASGWSTWFTSLVGKQSFLTPNYYTYRTTTTTTWGGWNPANVFDKYIVENSTQRYLMSAYSTLTNYTGSRSQTVAQFVSSFQASGASFQEATRVFNVVTSGQFALYFQPNPMVSNESVWLQTYAGSFEQGSSIGHTNEIYSKTSDFLMGAAITGGNLYGQTLDQIVAAQGGYRYGAMGPRLVSIMASIGWPVVDGALPNSSLTGTTLTGGSTSSSGANSSANGLNSGTFLGPLTLLQFIGVVVGLFALALMTLSLYAYLRKKSKRRQRSQMRSMPETRTTNHFHGVAPAEPRNGLLSGRPPPPPPPNYPPPPPAMATHTSHSGSSPHAATARVVRPSFAPSHPNGRPPNGAYITPQTSQEEEEQLALALALSVSDGR</sequence>
<keyword evidence="2" id="KW-0472">Membrane</keyword>